<gene>
    <name evidence="3" type="ORF">DRP53_04425</name>
</gene>
<proteinExistence type="predicted"/>
<evidence type="ECO:0000313" key="4">
    <source>
        <dbReference type="Proteomes" id="UP000268469"/>
    </source>
</evidence>
<evidence type="ECO:0000259" key="2">
    <source>
        <dbReference type="SMART" id="SM01321"/>
    </source>
</evidence>
<protein>
    <recommendedName>
        <fullName evidence="2">Transposase IS200-like domain-containing protein</fullName>
    </recommendedName>
</protein>
<organism evidence="3 4">
    <name type="scientific">candidate division WOR-3 bacterium</name>
    <dbReference type="NCBI Taxonomy" id="2052148"/>
    <lineage>
        <taxon>Bacteria</taxon>
        <taxon>Bacteria division WOR-3</taxon>
    </lineage>
</organism>
<evidence type="ECO:0000313" key="3">
    <source>
        <dbReference type="EMBL" id="RKX70613.1"/>
    </source>
</evidence>
<dbReference type="PANTHER" id="PTHR36966">
    <property type="entry name" value="REP-ASSOCIATED TYROSINE TRANSPOSASE"/>
    <property type="match status" value="1"/>
</dbReference>
<dbReference type="NCBIfam" id="NF047646">
    <property type="entry name" value="REP_Tyr_transpos"/>
    <property type="match status" value="1"/>
</dbReference>
<dbReference type="PANTHER" id="PTHR36966:SF1">
    <property type="entry name" value="REP-ASSOCIATED TYROSINE TRANSPOSASE"/>
    <property type="match status" value="1"/>
</dbReference>
<dbReference type="Proteomes" id="UP000268469">
    <property type="component" value="Unassembled WGS sequence"/>
</dbReference>
<comment type="caution">
    <text evidence="3">The sequence shown here is derived from an EMBL/GenBank/DDBJ whole genome shotgun (WGS) entry which is preliminary data.</text>
</comment>
<dbReference type="SUPFAM" id="SSF143422">
    <property type="entry name" value="Transposase IS200-like"/>
    <property type="match status" value="1"/>
</dbReference>
<feature type="domain" description="Transposase IS200-like" evidence="2">
    <location>
        <begin position="48"/>
        <end position="163"/>
    </location>
</feature>
<reference evidence="3 4" key="1">
    <citation type="submission" date="2018-06" db="EMBL/GenBank/DDBJ databases">
        <title>Extensive metabolic versatility and redundancy in microbially diverse, dynamic hydrothermal sediments.</title>
        <authorList>
            <person name="Dombrowski N."/>
            <person name="Teske A."/>
            <person name="Baker B.J."/>
        </authorList>
    </citation>
    <scope>NUCLEOTIDE SEQUENCE [LARGE SCALE GENOMIC DNA]</scope>
    <source>
        <strain evidence="3">B36_G15</strain>
    </source>
</reference>
<dbReference type="InterPro" id="IPR002686">
    <property type="entry name" value="Transposase_17"/>
</dbReference>
<evidence type="ECO:0000256" key="1">
    <source>
        <dbReference type="SAM" id="MobiDB-lite"/>
    </source>
</evidence>
<sequence>MEMVSMVRRDQNPPVATSQPCGVFTTQQGQTRIPLKGQRELRRGRFSQKNAFYFITTCCYKKQKIFTERENVEFLDEALQWLQGNGYIDLYFYIAMPDHVHLVFQLTGDKDLSQLMKSLKQYTGRRIRSRMGSDLRIWQAQYYEHRIRKGEDLKEIMRYCWYNPVRAGIVADPRDYPFWWKNRSLPSSIFHPPSVGAASQPRSTRYGGGESVWS</sequence>
<dbReference type="AlphaFoldDB" id="A0A660SIX0"/>
<dbReference type="SMART" id="SM01321">
    <property type="entry name" value="Y1_Tnp"/>
    <property type="match status" value="1"/>
</dbReference>
<dbReference type="InterPro" id="IPR052715">
    <property type="entry name" value="RAYT_transposase"/>
</dbReference>
<accession>A0A660SIX0</accession>
<dbReference type="EMBL" id="QNBE01000033">
    <property type="protein sequence ID" value="RKX70613.1"/>
    <property type="molecule type" value="Genomic_DNA"/>
</dbReference>
<dbReference type="GO" id="GO:0043565">
    <property type="term" value="F:sequence-specific DNA binding"/>
    <property type="evidence" value="ECO:0007669"/>
    <property type="project" value="TreeGrafter"/>
</dbReference>
<feature type="region of interest" description="Disordered" evidence="1">
    <location>
        <begin position="1"/>
        <end position="20"/>
    </location>
</feature>
<dbReference type="Pfam" id="PF01797">
    <property type="entry name" value="Y1_Tnp"/>
    <property type="match status" value="1"/>
</dbReference>
<dbReference type="GO" id="GO:0004803">
    <property type="term" value="F:transposase activity"/>
    <property type="evidence" value="ECO:0007669"/>
    <property type="project" value="InterPro"/>
</dbReference>
<dbReference type="Gene3D" id="3.30.70.1290">
    <property type="entry name" value="Transposase IS200-like"/>
    <property type="match status" value="1"/>
</dbReference>
<feature type="region of interest" description="Disordered" evidence="1">
    <location>
        <begin position="194"/>
        <end position="214"/>
    </location>
</feature>
<name>A0A660SIX0_UNCW3</name>
<dbReference type="GO" id="GO:0006313">
    <property type="term" value="P:DNA transposition"/>
    <property type="evidence" value="ECO:0007669"/>
    <property type="project" value="InterPro"/>
</dbReference>
<dbReference type="InterPro" id="IPR036515">
    <property type="entry name" value="Transposase_17_sf"/>
</dbReference>